<evidence type="ECO:0000313" key="2">
    <source>
        <dbReference type="EMBL" id="CAK0807772.1"/>
    </source>
</evidence>
<keyword evidence="3" id="KW-1185">Reference proteome</keyword>
<evidence type="ECO:0000313" key="3">
    <source>
        <dbReference type="Proteomes" id="UP001189429"/>
    </source>
</evidence>
<protein>
    <recommendedName>
        <fullName evidence="4">Ribosome biogenesis protein NOP53</fullName>
    </recommendedName>
</protein>
<organism evidence="2 3">
    <name type="scientific">Prorocentrum cordatum</name>
    <dbReference type="NCBI Taxonomy" id="2364126"/>
    <lineage>
        <taxon>Eukaryota</taxon>
        <taxon>Sar</taxon>
        <taxon>Alveolata</taxon>
        <taxon>Dinophyceae</taxon>
        <taxon>Prorocentrales</taxon>
        <taxon>Prorocentraceae</taxon>
        <taxon>Prorocentrum</taxon>
    </lineage>
</organism>
<evidence type="ECO:0008006" key="4">
    <source>
        <dbReference type="Google" id="ProtNLM"/>
    </source>
</evidence>
<feature type="region of interest" description="Disordered" evidence="1">
    <location>
        <begin position="209"/>
        <end position="248"/>
    </location>
</feature>
<sequence>DMKRRAILADRKRIEEKVEEAITMARRSKLKRRRLYWFRRVENLSKLIVSAENFEEVLPPPGGAAAAGAAAAPRAAPGGSVGAIPTATGVLLSRNVSVPFLLRQLGGATGHPKQKSRRMPHVDNVQRELQELSYDVLPEDEPRFAPEPSRGPGHRERAAQLYGSFSQEEKNALLEQKISMLQRKIEDDDRKGQPVDRVAQRLLDELSATRMAKNEGEEQRIRKAAARAARGEDPPGLPTWRGGGGDGF</sequence>
<feature type="non-terminal residue" evidence="2">
    <location>
        <position position="1"/>
    </location>
</feature>
<feature type="compositionally biased region" description="Basic and acidic residues" evidence="1">
    <location>
        <begin position="212"/>
        <end position="221"/>
    </location>
</feature>
<gene>
    <name evidence="2" type="ORF">PCOR1329_LOCUS13550</name>
</gene>
<comment type="caution">
    <text evidence="2">The sequence shown here is derived from an EMBL/GenBank/DDBJ whole genome shotgun (WGS) entry which is preliminary data.</text>
</comment>
<dbReference type="Proteomes" id="UP001189429">
    <property type="component" value="Unassembled WGS sequence"/>
</dbReference>
<reference evidence="2" key="1">
    <citation type="submission" date="2023-10" db="EMBL/GenBank/DDBJ databases">
        <authorList>
            <person name="Chen Y."/>
            <person name="Shah S."/>
            <person name="Dougan E. K."/>
            <person name="Thang M."/>
            <person name="Chan C."/>
        </authorList>
    </citation>
    <scope>NUCLEOTIDE SEQUENCE [LARGE SCALE GENOMIC DNA]</scope>
</reference>
<proteinExistence type="predicted"/>
<evidence type="ECO:0000256" key="1">
    <source>
        <dbReference type="SAM" id="MobiDB-lite"/>
    </source>
</evidence>
<dbReference type="EMBL" id="CAUYUJ010004003">
    <property type="protein sequence ID" value="CAK0807772.1"/>
    <property type="molecule type" value="Genomic_DNA"/>
</dbReference>
<accession>A0ABN9QNP6</accession>
<name>A0ABN9QNP6_9DINO</name>